<reference evidence="1 2" key="1">
    <citation type="submission" date="2018-02" db="EMBL/GenBank/DDBJ databases">
        <title>The genomes of Aspergillus section Nigri reveals drivers in fungal speciation.</title>
        <authorList>
            <consortium name="DOE Joint Genome Institute"/>
            <person name="Vesth T.C."/>
            <person name="Nybo J."/>
            <person name="Theobald S."/>
            <person name="Brandl J."/>
            <person name="Frisvad J.C."/>
            <person name="Nielsen K.F."/>
            <person name="Lyhne E.K."/>
            <person name="Kogle M.E."/>
            <person name="Kuo A."/>
            <person name="Riley R."/>
            <person name="Clum A."/>
            <person name="Nolan M."/>
            <person name="Lipzen A."/>
            <person name="Salamov A."/>
            <person name="Henrissat B."/>
            <person name="Wiebenga A."/>
            <person name="De vries R.P."/>
            <person name="Grigoriev I.V."/>
            <person name="Mortensen U.H."/>
            <person name="Andersen M.R."/>
            <person name="Baker S.E."/>
        </authorList>
    </citation>
    <scope>NUCLEOTIDE SEQUENCE [LARGE SCALE GENOMIC DNA]</scope>
    <source>
        <strain evidence="1 2">CBS 114.80</strain>
    </source>
</reference>
<evidence type="ECO:0000313" key="2">
    <source>
        <dbReference type="Proteomes" id="UP000248817"/>
    </source>
</evidence>
<sequence>MIPNVHNAEEINIYATKIHLSRHQGRNEHPSQDHEVNSSAICPEIKFPPIKETLAHLLRTLTEVERPELRHIPYKDSISAIGTINECVDILKNALHLAIIQFENKVVTTEMLHTVREKQALTEEWQRGNGYLSFVTDDRNA</sequence>
<gene>
    <name evidence="1" type="ORF">BP00DRAFT_446125</name>
</gene>
<protein>
    <submittedName>
        <fullName evidence="1">Uncharacterized protein</fullName>
    </submittedName>
</protein>
<dbReference type="Proteomes" id="UP000248817">
    <property type="component" value="Unassembled WGS sequence"/>
</dbReference>
<dbReference type="EMBL" id="KZ825498">
    <property type="protein sequence ID" value="PYI31894.1"/>
    <property type="molecule type" value="Genomic_DNA"/>
</dbReference>
<keyword evidence="2" id="KW-1185">Reference proteome</keyword>
<dbReference type="AlphaFoldDB" id="A0A2V5ICI6"/>
<organism evidence="1 2">
    <name type="scientific">Aspergillus indologenus CBS 114.80</name>
    <dbReference type="NCBI Taxonomy" id="1450541"/>
    <lineage>
        <taxon>Eukaryota</taxon>
        <taxon>Fungi</taxon>
        <taxon>Dikarya</taxon>
        <taxon>Ascomycota</taxon>
        <taxon>Pezizomycotina</taxon>
        <taxon>Eurotiomycetes</taxon>
        <taxon>Eurotiomycetidae</taxon>
        <taxon>Eurotiales</taxon>
        <taxon>Aspergillaceae</taxon>
        <taxon>Aspergillus</taxon>
        <taxon>Aspergillus subgen. Circumdati</taxon>
    </lineage>
</organism>
<evidence type="ECO:0000313" key="1">
    <source>
        <dbReference type="EMBL" id="PYI31894.1"/>
    </source>
</evidence>
<accession>A0A2V5ICI6</accession>
<name>A0A2V5ICI6_9EURO</name>
<proteinExistence type="predicted"/>